<evidence type="ECO:0000313" key="2">
    <source>
        <dbReference type="EMBL" id="KAJ1145881.1"/>
    </source>
</evidence>
<accession>A0AAV7QZC6</accession>
<reference evidence="2" key="1">
    <citation type="journal article" date="2022" name="bioRxiv">
        <title>Sequencing and chromosome-scale assembly of the giantPleurodeles waltlgenome.</title>
        <authorList>
            <person name="Brown T."/>
            <person name="Elewa A."/>
            <person name="Iarovenko S."/>
            <person name="Subramanian E."/>
            <person name="Araus A.J."/>
            <person name="Petzold A."/>
            <person name="Susuki M."/>
            <person name="Suzuki K.-i.T."/>
            <person name="Hayashi T."/>
            <person name="Toyoda A."/>
            <person name="Oliveira C."/>
            <person name="Osipova E."/>
            <person name="Leigh N.D."/>
            <person name="Simon A."/>
            <person name="Yun M.H."/>
        </authorList>
    </citation>
    <scope>NUCLEOTIDE SEQUENCE</scope>
    <source>
        <strain evidence="2">20211129_DDA</strain>
        <tissue evidence="2">Liver</tissue>
    </source>
</reference>
<organism evidence="2 3">
    <name type="scientific">Pleurodeles waltl</name>
    <name type="common">Iberian ribbed newt</name>
    <dbReference type="NCBI Taxonomy" id="8319"/>
    <lineage>
        <taxon>Eukaryota</taxon>
        <taxon>Metazoa</taxon>
        <taxon>Chordata</taxon>
        <taxon>Craniata</taxon>
        <taxon>Vertebrata</taxon>
        <taxon>Euteleostomi</taxon>
        <taxon>Amphibia</taxon>
        <taxon>Batrachia</taxon>
        <taxon>Caudata</taxon>
        <taxon>Salamandroidea</taxon>
        <taxon>Salamandridae</taxon>
        <taxon>Pleurodelinae</taxon>
        <taxon>Pleurodeles</taxon>
    </lineage>
</organism>
<keyword evidence="3" id="KW-1185">Reference proteome</keyword>
<comment type="caution">
    <text evidence="2">The sequence shown here is derived from an EMBL/GenBank/DDBJ whole genome shotgun (WGS) entry which is preliminary data.</text>
</comment>
<evidence type="ECO:0000256" key="1">
    <source>
        <dbReference type="SAM" id="MobiDB-lite"/>
    </source>
</evidence>
<dbReference type="Proteomes" id="UP001066276">
    <property type="component" value="Chromosome 6"/>
</dbReference>
<feature type="compositionally biased region" description="Basic and acidic residues" evidence="1">
    <location>
        <begin position="14"/>
        <end position="23"/>
    </location>
</feature>
<name>A0AAV7QZC6_PLEWA</name>
<proteinExistence type="predicted"/>
<evidence type="ECO:0000313" key="3">
    <source>
        <dbReference type="Proteomes" id="UP001066276"/>
    </source>
</evidence>
<dbReference type="AlphaFoldDB" id="A0AAV7QZC6"/>
<feature type="region of interest" description="Disordered" evidence="1">
    <location>
        <begin position="1"/>
        <end position="33"/>
    </location>
</feature>
<sequence length="83" mass="9251">MGSTRGTSLGGDRAGYREVRLTEPKQSTPRGRRRLRWTIRPLPVVKGMNLVKGVRGKAVAIVKGQMYGACLRFLTIRITIPSR</sequence>
<protein>
    <submittedName>
        <fullName evidence="2">Uncharacterized protein</fullName>
    </submittedName>
</protein>
<dbReference type="EMBL" id="JANPWB010000010">
    <property type="protein sequence ID" value="KAJ1145881.1"/>
    <property type="molecule type" value="Genomic_DNA"/>
</dbReference>
<gene>
    <name evidence="2" type="ORF">NDU88_012164</name>
</gene>